<keyword evidence="6" id="KW-0175">Coiled coil</keyword>
<dbReference type="AlphaFoldDB" id="A9V624"/>
<dbReference type="RefSeq" id="XP_001748151.1">
    <property type="nucleotide sequence ID" value="XM_001748099.1"/>
</dbReference>
<keyword evidence="3 10" id="KW-0493">Microtubule</keyword>
<dbReference type="STRING" id="81824.A9V624"/>
<evidence type="ECO:0000256" key="5">
    <source>
        <dbReference type="ARBA" id="ARBA00022840"/>
    </source>
</evidence>
<dbReference type="InterPro" id="IPR001752">
    <property type="entry name" value="Kinesin_motor_dom"/>
</dbReference>
<keyword evidence="2" id="KW-0963">Cytoplasm</keyword>
<evidence type="ECO:0000256" key="4">
    <source>
        <dbReference type="ARBA" id="ARBA00022741"/>
    </source>
</evidence>
<evidence type="ECO:0000259" key="11">
    <source>
        <dbReference type="PROSITE" id="PS50067"/>
    </source>
</evidence>
<evidence type="ECO:0000256" key="7">
    <source>
        <dbReference type="ARBA" id="ARBA00023175"/>
    </source>
</evidence>
<dbReference type="EMBL" id="CH991562">
    <property type="protein sequence ID" value="EDQ86912.1"/>
    <property type="molecule type" value="Genomic_DNA"/>
</dbReference>
<gene>
    <name evidence="12" type="ORF">MONBRDRAFT_21638</name>
</gene>
<dbReference type="InterPro" id="IPR027417">
    <property type="entry name" value="P-loop_NTPase"/>
</dbReference>
<dbReference type="GO" id="GO:0005871">
    <property type="term" value="C:kinesin complex"/>
    <property type="evidence" value="ECO:0000318"/>
    <property type="project" value="GO_Central"/>
</dbReference>
<dbReference type="Pfam" id="PF00225">
    <property type="entry name" value="Kinesin"/>
    <property type="match status" value="1"/>
</dbReference>
<keyword evidence="4 9" id="KW-0547">Nucleotide-binding</keyword>
<dbReference type="GO" id="GO:0030705">
    <property type="term" value="P:cytoskeleton-dependent intracellular transport"/>
    <property type="evidence" value="ECO:0000318"/>
    <property type="project" value="GO_Central"/>
</dbReference>
<feature type="domain" description="Kinesin motor" evidence="11">
    <location>
        <begin position="6"/>
        <end position="329"/>
    </location>
</feature>
<keyword evidence="13" id="KW-1185">Reference proteome</keyword>
<dbReference type="GO" id="GO:0005524">
    <property type="term" value="F:ATP binding"/>
    <property type="evidence" value="ECO:0007669"/>
    <property type="project" value="UniProtKB-UniRule"/>
</dbReference>
<accession>A9V624</accession>
<keyword evidence="8" id="KW-0206">Cytoskeleton</keyword>
<dbReference type="GO" id="GO:0008574">
    <property type="term" value="F:plus-end-directed microtubule motor activity"/>
    <property type="evidence" value="ECO:0000318"/>
    <property type="project" value="GO_Central"/>
</dbReference>
<dbReference type="Gene3D" id="3.40.850.10">
    <property type="entry name" value="Kinesin motor domain"/>
    <property type="match status" value="1"/>
</dbReference>
<dbReference type="KEGG" id="mbr:MONBRDRAFT_21638"/>
<dbReference type="PANTHER" id="PTHR47968:SF36">
    <property type="entry name" value="KINESIN HEAVY CHAIN ISOFORM X1"/>
    <property type="match status" value="1"/>
</dbReference>
<dbReference type="PRINTS" id="PR00380">
    <property type="entry name" value="KINESINHEAVY"/>
</dbReference>
<dbReference type="InterPro" id="IPR027640">
    <property type="entry name" value="Kinesin-like_fam"/>
</dbReference>
<dbReference type="GO" id="GO:0008017">
    <property type="term" value="F:microtubule binding"/>
    <property type="evidence" value="ECO:0000318"/>
    <property type="project" value="GO_Central"/>
</dbReference>
<keyword evidence="5 9" id="KW-0067">ATP-binding</keyword>
<dbReference type="PROSITE" id="PS50067">
    <property type="entry name" value="KINESIN_MOTOR_2"/>
    <property type="match status" value="1"/>
</dbReference>
<dbReference type="SMART" id="SM00129">
    <property type="entry name" value="KISc"/>
    <property type="match status" value="1"/>
</dbReference>
<evidence type="ECO:0000313" key="12">
    <source>
        <dbReference type="EMBL" id="EDQ86912.1"/>
    </source>
</evidence>
<dbReference type="OMA" id="MEGSFIN"/>
<dbReference type="GO" id="GO:0007018">
    <property type="term" value="P:microtubule-based movement"/>
    <property type="evidence" value="ECO:0000318"/>
    <property type="project" value="GO_Central"/>
</dbReference>
<dbReference type="Proteomes" id="UP000001357">
    <property type="component" value="Unassembled WGS sequence"/>
</dbReference>
<comment type="similarity">
    <text evidence="9 10">Belongs to the TRAFAC class myosin-kinesin ATPase superfamily. Kinesin family.</text>
</comment>
<dbReference type="InterPro" id="IPR036961">
    <property type="entry name" value="Kinesin_motor_dom_sf"/>
</dbReference>
<comment type="subcellular location">
    <subcellularLocation>
        <location evidence="1">Cytoplasm</location>
        <location evidence="1">Cytoskeleton</location>
    </subcellularLocation>
</comment>
<protein>
    <recommendedName>
        <fullName evidence="10">Kinesin-like protein</fullName>
    </recommendedName>
</protein>
<evidence type="ECO:0000313" key="13">
    <source>
        <dbReference type="Proteomes" id="UP000001357"/>
    </source>
</evidence>
<sequence length="376" mass="41697">MASSGNVKVVCRFRPQLANELSKGGNSIVRVDAGGTACQINGQRKATFSFDKIFADGCTQEEVYDYAAKPIVEDVLKGYNGTIFAYGQTSSGKTHTMEGPNVDSEERGIIPRIVYNIFSYIDLAPETLEFTVRVSYFEIYMERIRDLLTDGNVNLQIHENRERGVYVRHATELYMQDPEDVMAVMRSGAERRSVAATNMNDHSSRSHSVFLMEITQKDTIKGGLKTGKLFLVDLAGSEKVSKTGADGTVLDEAKNINKSLSALGLVIMSLTEGGNRQHVPYRDSKLTRILQESLGGNARTTMIICCSPSSYNEQETISTLRFGLRAKKIKNKAVVNVKYSAEELERQVCRQNQTASFSVACRSCDTHVRLLSLLAR</sequence>
<reference evidence="12 13" key="1">
    <citation type="journal article" date="2008" name="Nature">
        <title>The genome of the choanoflagellate Monosiga brevicollis and the origin of metazoans.</title>
        <authorList>
            <consortium name="JGI Sequencing"/>
            <person name="King N."/>
            <person name="Westbrook M.J."/>
            <person name="Young S.L."/>
            <person name="Kuo A."/>
            <person name="Abedin M."/>
            <person name="Chapman J."/>
            <person name="Fairclough S."/>
            <person name="Hellsten U."/>
            <person name="Isogai Y."/>
            <person name="Letunic I."/>
            <person name="Marr M."/>
            <person name="Pincus D."/>
            <person name="Putnam N."/>
            <person name="Rokas A."/>
            <person name="Wright K.J."/>
            <person name="Zuzow R."/>
            <person name="Dirks W."/>
            <person name="Good M."/>
            <person name="Goodstein D."/>
            <person name="Lemons D."/>
            <person name="Li W."/>
            <person name="Lyons J.B."/>
            <person name="Morris A."/>
            <person name="Nichols S."/>
            <person name="Richter D.J."/>
            <person name="Salamov A."/>
            <person name="Bork P."/>
            <person name="Lim W.A."/>
            <person name="Manning G."/>
            <person name="Miller W.T."/>
            <person name="McGinnis W."/>
            <person name="Shapiro H."/>
            <person name="Tjian R."/>
            <person name="Grigoriev I.V."/>
            <person name="Rokhsar D."/>
        </authorList>
    </citation>
    <scope>NUCLEOTIDE SEQUENCE [LARGE SCALE GENOMIC DNA]</scope>
    <source>
        <strain evidence="13">MX1 / ATCC 50154</strain>
    </source>
</reference>
<dbReference type="eggNOG" id="KOG0240">
    <property type="taxonomic scope" value="Eukaryota"/>
</dbReference>
<dbReference type="GO" id="GO:0005874">
    <property type="term" value="C:microtubule"/>
    <property type="evidence" value="ECO:0000318"/>
    <property type="project" value="GO_Central"/>
</dbReference>
<evidence type="ECO:0000256" key="2">
    <source>
        <dbReference type="ARBA" id="ARBA00022490"/>
    </source>
</evidence>
<dbReference type="PANTHER" id="PTHR47968">
    <property type="entry name" value="CENTROMERE PROTEIN E"/>
    <property type="match status" value="1"/>
</dbReference>
<dbReference type="SUPFAM" id="SSF52540">
    <property type="entry name" value="P-loop containing nucleoside triphosphate hydrolases"/>
    <property type="match status" value="1"/>
</dbReference>
<evidence type="ECO:0000256" key="6">
    <source>
        <dbReference type="ARBA" id="ARBA00023054"/>
    </source>
</evidence>
<dbReference type="GO" id="GO:0007411">
    <property type="term" value="P:axon guidance"/>
    <property type="evidence" value="ECO:0000318"/>
    <property type="project" value="GO_Central"/>
</dbReference>
<dbReference type="CDD" id="cd01369">
    <property type="entry name" value="KISc_KHC_KIF5"/>
    <property type="match status" value="1"/>
</dbReference>
<dbReference type="FunFam" id="3.40.850.10:FF:000031">
    <property type="entry name" value="Kinesin-like protein"/>
    <property type="match status" value="1"/>
</dbReference>
<evidence type="ECO:0000256" key="10">
    <source>
        <dbReference type="RuleBase" id="RU000394"/>
    </source>
</evidence>
<proteinExistence type="inferred from homology"/>
<evidence type="ECO:0000256" key="8">
    <source>
        <dbReference type="ARBA" id="ARBA00023212"/>
    </source>
</evidence>
<dbReference type="GeneID" id="5893474"/>
<feature type="binding site" evidence="9">
    <location>
        <begin position="87"/>
        <end position="94"/>
    </location>
    <ligand>
        <name>ATP</name>
        <dbReference type="ChEBI" id="CHEBI:30616"/>
    </ligand>
</feature>
<evidence type="ECO:0000256" key="3">
    <source>
        <dbReference type="ARBA" id="ARBA00022701"/>
    </source>
</evidence>
<dbReference type="GO" id="GO:0016887">
    <property type="term" value="F:ATP hydrolysis activity"/>
    <property type="evidence" value="ECO:0000318"/>
    <property type="project" value="GO_Central"/>
</dbReference>
<dbReference type="PROSITE" id="PS00411">
    <property type="entry name" value="KINESIN_MOTOR_1"/>
    <property type="match status" value="1"/>
</dbReference>
<dbReference type="InParanoid" id="A9V624"/>
<organism evidence="12 13">
    <name type="scientific">Monosiga brevicollis</name>
    <name type="common">Choanoflagellate</name>
    <dbReference type="NCBI Taxonomy" id="81824"/>
    <lineage>
        <taxon>Eukaryota</taxon>
        <taxon>Choanoflagellata</taxon>
        <taxon>Craspedida</taxon>
        <taxon>Salpingoecidae</taxon>
        <taxon>Monosiga</taxon>
    </lineage>
</organism>
<dbReference type="GO" id="GO:0005737">
    <property type="term" value="C:cytoplasm"/>
    <property type="evidence" value="ECO:0000318"/>
    <property type="project" value="GO_Central"/>
</dbReference>
<name>A9V624_MONBE</name>
<evidence type="ECO:0000256" key="1">
    <source>
        <dbReference type="ARBA" id="ARBA00004245"/>
    </source>
</evidence>
<dbReference type="InterPro" id="IPR019821">
    <property type="entry name" value="Kinesin_motor_CS"/>
</dbReference>
<evidence type="ECO:0000256" key="9">
    <source>
        <dbReference type="PROSITE-ProRule" id="PRU00283"/>
    </source>
</evidence>
<keyword evidence="7 9" id="KW-0505">Motor protein</keyword>